<dbReference type="GO" id="GO:0003723">
    <property type="term" value="F:RNA binding"/>
    <property type="evidence" value="ECO:0007669"/>
    <property type="project" value="InterPro"/>
</dbReference>
<comment type="similarity">
    <text evidence="1">Belongs to the pseudouridine synthase RluA family.</text>
</comment>
<dbReference type="InterPro" id="IPR020103">
    <property type="entry name" value="PsdUridine_synth_cat_dom_sf"/>
</dbReference>
<dbReference type="GO" id="GO:0140098">
    <property type="term" value="F:catalytic activity, acting on RNA"/>
    <property type="evidence" value="ECO:0007669"/>
    <property type="project" value="UniProtKB-ARBA"/>
</dbReference>
<evidence type="ECO:0000313" key="4">
    <source>
        <dbReference type="EMBL" id="EPF29704.1"/>
    </source>
</evidence>
<organism evidence="4 5">
    <name type="scientific">Treponema medium ATCC 700293</name>
    <dbReference type="NCBI Taxonomy" id="1125700"/>
    <lineage>
        <taxon>Bacteria</taxon>
        <taxon>Pseudomonadati</taxon>
        <taxon>Spirochaetota</taxon>
        <taxon>Spirochaetia</taxon>
        <taxon>Spirochaetales</taxon>
        <taxon>Treponemataceae</taxon>
        <taxon>Treponema</taxon>
    </lineage>
</organism>
<accession>A0AA87NVP1</accession>
<evidence type="ECO:0000259" key="3">
    <source>
        <dbReference type="Pfam" id="PF00849"/>
    </source>
</evidence>
<name>A0AA87NVP1_TREMD</name>
<feature type="domain" description="Pseudouridine synthase RsuA/RluA-like" evidence="3">
    <location>
        <begin position="48"/>
        <end position="207"/>
    </location>
</feature>
<dbReference type="GO" id="GO:0009982">
    <property type="term" value="F:pseudouridine synthase activity"/>
    <property type="evidence" value="ECO:0007669"/>
    <property type="project" value="InterPro"/>
</dbReference>
<dbReference type="PANTHER" id="PTHR21600">
    <property type="entry name" value="MITOCHONDRIAL RNA PSEUDOURIDINE SYNTHASE"/>
    <property type="match status" value="1"/>
</dbReference>
<dbReference type="EMBL" id="ATFE01000003">
    <property type="protein sequence ID" value="EPF29704.1"/>
    <property type="molecule type" value="Genomic_DNA"/>
</dbReference>
<dbReference type="SUPFAM" id="SSF55120">
    <property type="entry name" value="Pseudouridine synthase"/>
    <property type="match status" value="1"/>
</dbReference>
<dbReference type="Pfam" id="PF00849">
    <property type="entry name" value="PseudoU_synth_2"/>
    <property type="match status" value="1"/>
</dbReference>
<evidence type="ECO:0000313" key="5">
    <source>
        <dbReference type="Proteomes" id="UP000014634"/>
    </source>
</evidence>
<feature type="compositionally biased region" description="Polar residues" evidence="2">
    <location>
        <begin position="11"/>
        <end position="22"/>
    </location>
</feature>
<proteinExistence type="inferred from homology"/>
<dbReference type="PANTHER" id="PTHR21600:SF87">
    <property type="entry name" value="RNA PSEUDOURIDYLATE SYNTHASE DOMAIN-CONTAINING PROTEIN 1"/>
    <property type="match status" value="1"/>
</dbReference>
<dbReference type="Proteomes" id="UP000014634">
    <property type="component" value="Unassembled WGS sequence"/>
</dbReference>
<sequence length="289" mass="31581">MLLSAEKQPIRKQSASGEQNHTFGRLCRGSSRSACIPTDIPILLKTTDLLIVNKPAGIPVHGVHSIDTLLSGAAHLCGNTLQCDTTVQLSPNIPSTVGFARNPLQSLSFKQGPLHRLDKDTTGVLCFSQTLAGAQWFSQCLREKTVGKYYLGVVRGAMPSQLITAEDESGKTITQCYSLSYNKGIDASLILFKLITGKKHQIRKHSASAGHPLVGDRKYRGGNPLPVCKRYLLHAWRLYFPASRPADMPALIEAPFFPEMETCLNRYFSGWEKTASALLINQTQAAGNS</sequence>
<dbReference type="InterPro" id="IPR050188">
    <property type="entry name" value="RluA_PseudoU_synthase"/>
</dbReference>
<dbReference type="Gene3D" id="3.30.2350.10">
    <property type="entry name" value="Pseudouridine synthase"/>
    <property type="match status" value="1"/>
</dbReference>
<feature type="region of interest" description="Disordered" evidence="2">
    <location>
        <begin position="1"/>
        <end position="23"/>
    </location>
</feature>
<evidence type="ECO:0000256" key="1">
    <source>
        <dbReference type="ARBA" id="ARBA00010876"/>
    </source>
</evidence>
<evidence type="ECO:0000256" key="2">
    <source>
        <dbReference type="SAM" id="MobiDB-lite"/>
    </source>
</evidence>
<dbReference type="AlphaFoldDB" id="A0AA87NVP1"/>
<comment type="caution">
    <text evidence="4">The sequence shown here is derived from an EMBL/GenBank/DDBJ whole genome shotgun (WGS) entry which is preliminary data.</text>
</comment>
<reference evidence="4 5" key="1">
    <citation type="submission" date="2013-04" db="EMBL/GenBank/DDBJ databases">
        <title>The Genome Sequence of Treponema medium ATCC 700293.</title>
        <authorList>
            <consortium name="The Broad Institute Genomics Platform"/>
            <person name="Earl A."/>
            <person name="Ward D."/>
            <person name="Feldgarden M."/>
            <person name="Gevers D."/>
            <person name="Leonetti C."/>
            <person name="Blanton J.M."/>
            <person name="Dewhirst F.E."/>
            <person name="Izard J."/>
            <person name="Walker B."/>
            <person name="Young S."/>
            <person name="Zeng Q."/>
            <person name="Gargeya S."/>
            <person name="Fitzgerald M."/>
            <person name="Haas B."/>
            <person name="Abouelleil A."/>
            <person name="Allen A.W."/>
            <person name="Alvarado L."/>
            <person name="Arachchi H.M."/>
            <person name="Berlin A.M."/>
            <person name="Chapman S.B."/>
            <person name="Gainer-Dewar J."/>
            <person name="Goldberg J."/>
            <person name="Griggs A."/>
            <person name="Gujja S."/>
            <person name="Hansen M."/>
            <person name="Howarth C."/>
            <person name="Imamovic A."/>
            <person name="Ireland A."/>
            <person name="Larimer J."/>
            <person name="McCowan C."/>
            <person name="Murphy C."/>
            <person name="Pearson M."/>
            <person name="Poon T.W."/>
            <person name="Priest M."/>
            <person name="Roberts A."/>
            <person name="Saif S."/>
            <person name="Shea T."/>
            <person name="Sisk P."/>
            <person name="Sykes S."/>
            <person name="Wortman J."/>
            <person name="Nusbaum C."/>
            <person name="Birren B."/>
        </authorList>
    </citation>
    <scope>NUCLEOTIDE SEQUENCE [LARGE SCALE GENOMIC DNA]</scope>
    <source>
        <strain evidence="4 5">ATCC 700293</strain>
    </source>
</reference>
<dbReference type="CDD" id="cd02869">
    <property type="entry name" value="PseudoU_synth_RluA_like"/>
    <property type="match status" value="1"/>
</dbReference>
<protein>
    <recommendedName>
        <fullName evidence="3">Pseudouridine synthase RsuA/RluA-like domain-containing protein</fullName>
    </recommendedName>
</protein>
<gene>
    <name evidence="4" type="ORF">HMPREF9195_00408</name>
</gene>
<dbReference type="InterPro" id="IPR006145">
    <property type="entry name" value="PsdUridine_synth_RsuA/RluA"/>
</dbReference>
<dbReference type="GO" id="GO:0000455">
    <property type="term" value="P:enzyme-directed rRNA pseudouridine synthesis"/>
    <property type="evidence" value="ECO:0007669"/>
    <property type="project" value="TreeGrafter"/>
</dbReference>